<dbReference type="PANTHER" id="PTHR30482">
    <property type="entry name" value="HIGH-AFFINITY BRANCHED-CHAIN AMINO ACID TRANSPORT SYSTEM PERMEASE"/>
    <property type="match status" value="1"/>
</dbReference>
<dbReference type="AlphaFoldDB" id="A0A2R6B7F6"/>
<dbReference type="Pfam" id="PF13240">
    <property type="entry name" value="Zn_Ribbon_1"/>
    <property type="match status" value="1"/>
</dbReference>
<evidence type="ECO:0000313" key="8">
    <source>
        <dbReference type="EMBL" id="PSN94408.1"/>
    </source>
</evidence>
<evidence type="ECO:0000256" key="1">
    <source>
        <dbReference type="ARBA" id="ARBA00004651"/>
    </source>
</evidence>
<accession>A0A2R6B7F6</accession>
<dbReference type="CDD" id="cd06581">
    <property type="entry name" value="TM_PBP1_LivM_like"/>
    <property type="match status" value="1"/>
</dbReference>
<feature type="transmembrane region" description="Helical" evidence="6">
    <location>
        <begin position="384"/>
        <end position="406"/>
    </location>
</feature>
<gene>
    <name evidence="8" type="ORF">B9Q06_09310</name>
</gene>
<feature type="transmembrane region" description="Helical" evidence="6">
    <location>
        <begin position="308"/>
        <end position="327"/>
    </location>
</feature>
<evidence type="ECO:0000256" key="3">
    <source>
        <dbReference type="ARBA" id="ARBA00022692"/>
    </source>
</evidence>
<evidence type="ECO:0000256" key="2">
    <source>
        <dbReference type="ARBA" id="ARBA00022475"/>
    </source>
</evidence>
<dbReference type="PANTHER" id="PTHR30482:SF10">
    <property type="entry name" value="HIGH-AFFINITY BRANCHED-CHAIN AMINO ACID TRANSPORT PROTEIN BRAE"/>
    <property type="match status" value="1"/>
</dbReference>
<dbReference type="GO" id="GO:0015658">
    <property type="term" value="F:branched-chain amino acid transmembrane transporter activity"/>
    <property type="evidence" value="ECO:0007669"/>
    <property type="project" value="InterPro"/>
</dbReference>
<evidence type="ECO:0000256" key="5">
    <source>
        <dbReference type="ARBA" id="ARBA00023136"/>
    </source>
</evidence>
<dbReference type="InterPro" id="IPR001851">
    <property type="entry name" value="ABC_transp_permease"/>
</dbReference>
<protein>
    <recommendedName>
        <fullName evidence="7">Zinc-ribbon domain-containing protein</fullName>
    </recommendedName>
</protein>
<evidence type="ECO:0000256" key="6">
    <source>
        <dbReference type="SAM" id="Phobius"/>
    </source>
</evidence>
<proteinExistence type="predicted"/>
<sequence length="410" mass="43109">MVNPSGEPELYCIKCGTQLPDDAAFCYKCGAKVGFTSTQPAPSASGGPAQSVSSPAQPVLAGADVKELKCPSCGAPITPKFGEMVITCEYCGSSVSLSPEGWRSIQKHTMFLPTFTDKDRVLGLIHQVMDRGIIHRHLQESSTLEEMSLTMVPYWLVPVSARTTVVAANVAAEVGTVAATGVLAGILGGEMGGRRGGMGGGGVVDGLLTGATSLRLRGHFFIMVTLLIPLATADFLNYALTEDGSIFGVNALVNNTYYIYNASLVIFAVAAVTFFAVANSRLGLVLKSIRENEVAAESLGINTSKFKMVAFALSNLFAGMIGAVYVFSNGVASPTDFGLLFSALPVFMCALGGMGTIVGPIIGTILLEGSIDLLRVNYIQDARLLIAALLLLLVLLFFPKGIWGYIKRGG</sequence>
<keyword evidence="3 6" id="KW-0812">Transmembrane</keyword>
<dbReference type="Proteomes" id="UP000241284">
    <property type="component" value="Unassembled WGS sequence"/>
</dbReference>
<dbReference type="GO" id="GO:0005886">
    <property type="term" value="C:plasma membrane"/>
    <property type="evidence" value="ECO:0007669"/>
    <property type="project" value="UniProtKB-SubCell"/>
</dbReference>
<dbReference type="InterPro" id="IPR026870">
    <property type="entry name" value="Zinc_ribbon_dom"/>
</dbReference>
<dbReference type="InterPro" id="IPR043428">
    <property type="entry name" value="LivM-like"/>
</dbReference>
<organism evidence="8 9">
    <name type="scientific">Candidatus Marsarchaeota G2 archaeon ECH_B_2</name>
    <dbReference type="NCBI Taxonomy" id="1978160"/>
    <lineage>
        <taxon>Archaea</taxon>
        <taxon>Candidatus Marsarchaeota</taxon>
        <taxon>Candidatus Marsarchaeota group 2</taxon>
    </lineage>
</organism>
<evidence type="ECO:0000313" key="9">
    <source>
        <dbReference type="Proteomes" id="UP000241284"/>
    </source>
</evidence>
<keyword evidence="2" id="KW-1003">Cell membrane</keyword>
<dbReference type="Pfam" id="PF02653">
    <property type="entry name" value="BPD_transp_2"/>
    <property type="match status" value="1"/>
</dbReference>
<reference evidence="8 9" key="1">
    <citation type="submission" date="2017-04" db="EMBL/GenBank/DDBJ databases">
        <title>Novel microbial lineages endemic to geothermal iron-oxide mats fill important gaps in the evolutionary history of Archaea.</title>
        <authorList>
            <person name="Jay Z.J."/>
            <person name="Beam J.P."/>
            <person name="Dlakic M."/>
            <person name="Rusch D.B."/>
            <person name="Kozubal M.A."/>
            <person name="Inskeep W.P."/>
        </authorList>
    </citation>
    <scope>NUCLEOTIDE SEQUENCE [LARGE SCALE GENOMIC DNA]</scope>
    <source>
        <strain evidence="8">ECH_B_2</strain>
    </source>
</reference>
<comment type="caution">
    <text evidence="8">The sequence shown here is derived from an EMBL/GenBank/DDBJ whole genome shotgun (WGS) entry which is preliminary data.</text>
</comment>
<dbReference type="EMBL" id="NEXH01000025">
    <property type="protein sequence ID" value="PSN94408.1"/>
    <property type="molecule type" value="Genomic_DNA"/>
</dbReference>
<keyword evidence="5 6" id="KW-0472">Membrane</keyword>
<keyword evidence="4 6" id="KW-1133">Transmembrane helix</keyword>
<feature type="transmembrane region" description="Helical" evidence="6">
    <location>
        <begin position="339"/>
        <end position="363"/>
    </location>
</feature>
<evidence type="ECO:0000259" key="7">
    <source>
        <dbReference type="Pfam" id="PF13240"/>
    </source>
</evidence>
<name>A0A2R6B7F6_9ARCH</name>
<comment type="subcellular location">
    <subcellularLocation>
        <location evidence="1">Cell membrane</location>
        <topology evidence="1">Multi-pass membrane protein</topology>
    </subcellularLocation>
</comment>
<feature type="transmembrane region" description="Helical" evidence="6">
    <location>
        <begin position="258"/>
        <end position="278"/>
    </location>
</feature>
<evidence type="ECO:0000256" key="4">
    <source>
        <dbReference type="ARBA" id="ARBA00022989"/>
    </source>
</evidence>
<feature type="domain" description="Zinc-ribbon" evidence="7">
    <location>
        <begin position="11"/>
        <end position="33"/>
    </location>
</feature>
<feature type="transmembrane region" description="Helical" evidence="6">
    <location>
        <begin position="220"/>
        <end position="238"/>
    </location>
</feature>